<dbReference type="Proteomes" id="UP001216907">
    <property type="component" value="Unassembled WGS sequence"/>
</dbReference>
<feature type="transmembrane region" description="Helical" evidence="1">
    <location>
        <begin position="475"/>
        <end position="497"/>
    </location>
</feature>
<gene>
    <name evidence="2" type="ORF">PZE19_23320</name>
</gene>
<accession>A0ABT6FGN0</accession>
<reference evidence="2 3" key="1">
    <citation type="submission" date="2023-03" db="EMBL/GenBank/DDBJ databases">
        <title>Paludisphaera mucosa sp. nov. a novel planctomycete from northern fen.</title>
        <authorList>
            <person name="Ivanova A."/>
        </authorList>
    </citation>
    <scope>NUCLEOTIDE SEQUENCE [LARGE SCALE GENOMIC DNA]</scope>
    <source>
        <strain evidence="2 3">Pla2</strain>
    </source>
</reference>
<evidence type="ECO:0000313" key="2">
    <source>
        <dbReference type="EMBL" id="MDG3006710.1"/>
    </source>
</evidence>
<dbReference type="InterPro" id="IPR001036">
    <property type="entry name" value="Acrflvin-R"/>
</dbReference>
<feature type="transmembrane region" description="Helical" evidence="1">
    <location>
        <begin position="563"/>
        <end position="581"/>
    </location>
</feature>
<feature type="transmembrane region" description="Helical" evidence="1">
    <location>
        <begin position="1140"/>
        <end position="1166"/>
    </location>
</feature>
<dbReference type="EMBL" id="JARRAG010000002">
    <property type="protein sequence ID" value="MDG3006710.1"/>
    <property type="molecule type" value="Genomic_DNA"/>
</dbReference>
<keyword evidence="3" id="KW-1185">Reference proteome</keyword>
<feature type="transmembrane region" description="Helical" evidence="1">
    <location>
        <begin position="368"/>
        <end position="390"/>
    </location>
</feature>
<dbReference type="RefSeq" id="WP_277863003.1">
    <property type="nucleotide sequence ID" value="NZ_JARRAG010000002.1"/>
</dbReference>
<dbReference type="Pfam" id="PF00873">
    <property type="entry name" value="ACR_tran"/>
    <property type="match status" value="3"/>
</dbReference>
<dbReference type="InterPro" id="IPR027463">
    <property type="entry name" value="AcrB_DN_DC_subdom"/>
</dbReference>
<feature type="transmembrane region" description="Helical" evidence="1">
    <location>
        <begin position="439"/>
        <end position="463"/>
    </location>
</feature>
<comment type="caution">
    <text evidence="2">The sequence shown here is derived from an EMBL/GenBank/DDBJ whole genome shotgun (WGS) entry which is preliminary data.</text>
</comment>
<protein>
    <submittedName>
        <fullName evidence="2">Efflux RND transporter permease subunit</fullName>
    </submittedName>
</protein>
<dbReference type="Gene3D" id="3.30.70.1430">
    <property type="entry name" value="Multidrug efflux transporter AcrB pore domain"/>
    <property type="match status" value="2"/>
</dbReference>
<proteinExistence type="predicted"/>
<dbReference type="SUPFAM" id="SSF82714">
    <property type="entry name" value="Multidrug efflux transporter AcrB TolC docking domain, DN and DC subdomains"/>
    <property type="match status" value="2"/>
</dbReference>
<dbReference type="PANTHER" id="PTHR32063:SF11">
    <property type="entry name" value="CATION OR DRUG EFFLUX SYSTEM PROTEIN"/>
    <property type="match status" value="1"/>
</dbReference>
<feature type="transmembrane region" description="Helical" evidence="1">
    <location>
        <begin position="1003"/>
        <end position="1022"/>
    </location>
</feature>
<feature type="transmembrane region" description="Helical" evidence="1">
    <location>
        <begin position="1107"/>
        <end position="1128"/>
    </location>
</feature>
<feature type="transmembrane region" description="Helical" evidence="1">
    <location>
        <begin position="613"/>
        <end position="633"/>
    </location>
</feature>
<keyword evidence="1" id="KW-0472">Membrane</keyword>
<evidence type="ECO:0000256" key="1">
    <source>
        <dbReference type="SAM" id="Phobius"/>
    </source>
</evidence>
<dbReference type="Gene3D" id="3.30.70.1320">
    <property type="entry name" value="Multidrug efflux transporter AcrB pore domain like"/>
    <property type="match status" value="1"/>
</dbReference>
<keyword evidence="1" id="KW-1133">Transmembrane helix</keyword>
<dbReference type="Gene3D" id="1.20.1640.10">
    <property type="entry name" value="Multidrug efflux transporter AcrB transmembrane domain"/>
    <property type="match status" value="2"/>
</dbReference>
<dbReference type="PANTHER" id="PTHR32063">
    <property type="match status" value="1"/>
</dbReference>
<name>A0ABT6FGN0_9BACT</name>
<dbReference type="PRINTS" id="PR00702">
    <property type="entry name" value="ACRIFLAVINRP"/>
</dbReference>
<feature type="transmembrane region" description="Helical" evidence="1">
    <location>
        <begin position="342"/>
        <end position="361"/>
    </location>
</feature>
<dbReference type="SUPFAM" id="SSF82866">
    <property type="entry name" value="Multidrug efflux transporter AcrB transmembrane domain"/>
    <property type="match status" value="2"/>
</dbReference>
<sequence>MFTRFFIDRPIFASVISIVITLAGGLSLYSLPVAMFPQIAPPTVMVTCQYPGANAQVVADTVASPIEQKVNGVDEMMYMSSQSTNDGNYTLTVTFKQGINLDLAQVLVQNRVALALPMLPDVIKATGVTTRKRSPDILLSIGIYSPDGRYDQLYLSNYALMKVREELARVPGISDVGVLGTRNYSMRIWLDPDKLATRKLNAGDVVAALREQNVQVAAGSVGQTPSANGQRTQFTIDTLGRLNEVDQFKDVIVKRGAEGRLVRIRDLGEIEMGARSLDIDSEINGMPVANMAIFMLPDANALETADIVRAKIDELRKDFPEGLDYMIRYDTTPFIRESIQEVFKTLLDSVVLVALVVLLFLQNWRSALIPLVAVPVGIVGTFAVMLGMGFSLNNLTLFGLVLAIGIVVDDAIVVVEAVEHHIEHGMAPRAATIQAMSEVSAPVIAVGLVLTAVFVPCAFISGITGQFFRQFALTIASSTILSTINSLTLSPALAALLLKPRKKGEYQALPRPVLAGMGAWFGYTTLGPRLLPYLERAGSEAVSRAAVLDSARDVLDRMGATPGQTAGVLGMVAGGLLLWGLSGIVNRILSGFFTLFNRGFLASASLYSRLVGSLLRVFMLVFAVYAGLLFLTYDTFIKTPRGFVPAQDMGYMLANIQLPDSASLERTRATLRKMADIVRKAPGVASTVAISGQSLLLSAFGSNFGTMFITLNPFDERRADDLYYEVIMNKLRGQLASTVPEANVSIFGPPPIRGAGRAGGWMLMVEDRGDLGPVQLQREVERLVAAANVSPINPGIDVKGDRIPMESAKPEAAKPEEPPKPGSAAWFGNLFAGAAERRTPAVDGLTAVFRANVPQIFLDVDRDACMVKGLSLRDVFQTLQAYLGSLYVNDFNLFGRTWQVVVQAMPRYRDQKDDISRLQVRNNAGTMVPLGAVAQVKEMNGPLILTRYNMYPAASINGSAVPGVSSGTAIQAMENLAARELPQAMSFEWTELAFLEQQAGNTALYVFGFSIAMVFLVLAAQFESWSMPLAVILSVPLCMLSAVVGVRNSALLGVHNAGTDINIFTQVGLVVLVGLASKNSILIVQFAKLIHTQGRSVREATLEACRLRLRPIIMTSMAFILGVLPLLYAHGAGAEMRKSLGVAVFSGMLGVTIFGVVLTPVFFYVIDRASESRFFASPWVRFITGGTLDVLTLRIVWRPALTLAKRGAATVRHARKTRKPVPPDET</sequence>
<feature type="transmembrane region" description="Helical" evidence="1">
    <location>
        <begin position="1028"/>
        <end position="1046"/>
    </location>
</feature>
<evidence type="ECO:0000313" key="3">
    <source>
        <dbReference type="Proteomes" id="UP001216907"/>
    </source>
</evidence>
<feature type="transmembrane region" description="Helical" evidence="1">
    <location>
        <begin position="12"/>
        <end position="31"/>
    </location>
</feature>
<feature type="transmembrane region" description="Helical" evidence="1">
    <location>
        <begin position="1067"/>
        <end position="1087"/>
    </location>
</feature>
<organism evidence="2 3">
    <name type="scientific">Paludisphaera mucosa</name>
    <dbReference type="NCBI Taxonomy" id="3030827"/>
    <lineage>
        <taxon>Bacteria</taxon>
        <taxon>Pseudomonadati</taxon>
        <taxon>Planctomycetota</taxon>
        <taxon>Planctomycetia</taxon>
        <taxon>Isosphaerales</taxon>
        <taxon>Isosphaeraceae</taxon>
        <taxon>Paludisphaera</taxon>
    </lineage>
</organism>
<dbReference type="SUPFAM" id="SSF82693">
    <property type="entry name" value="Multidrug efflux transporter AcrB pore domain, PN1, PN2, PC1 and PC2 subdomains"/>
    <property type="match status" value="4"/>
</dbReference>
<dbReference type="Gene3D" id="3.30.2090.10">
    <property type="entry name" value="Multidrug efflux transporter AcrB TolC docking domain, DN and DC subdomains"/>
    <property type="match status" value="2"/>
</dbReference>
<dbReference type="Gene3D" id="3.30.70.1440">
    <property type="entry name" value="Multidrug efflux transporter AcrB pore domain"/>
    <property type="match status" value="1"/>
</dbReference>
<keyword evidence="1" id="KW-0812">Transmembrane</keyword>
<feature type="transmembrane region" description="Helical" evidence="1">
    <location>
        <begin position="396"/>
        <end position="418"/>
    </location>
</feature>